<organism evidence="2 3">
    <name type="scientific">Puccinia graminis f. sp. tritici</name>
    <dbReference type="NCBI Taxonomy" id="56615"/>
    <lineage>
        <taxon>Eukaryota</taxon>
        <taxon>Fungi</taxon>
        <taxon>Dikarya</taxon>
        <taxon>Basidiomycota</taxon>
        <taxon>Pucciniomycotina</taxon>
        <taxon>Pucciniomycetes</taxon>
        <taxon>Pucciniales</taxon>
        <taxon>Pucciniaceae</taxon>
        <taxon>Puccinia</taxon>
    </lineage>
</organism>
<proteinExistence type="predicted"/>
<protein>
    <submittedName>
        <fullName evidence="2">Uncharacterized protein</fullName>
    </submittedName>
</protein>
<gene>
    <name evidence="2" type="ORF">PGTUg99_003296</name>
</gene>
<dbReference type="AlphaFoldDB" id="A0A5B0PH23"/>
<accession>A0A5B0PH23</accession>
<evidence type="ECO:0000256" key="1">
    <source>
        <dbReference type="SAM" id="MobiDB-lite"/>
    </source>
</evidence>
<evidence type="ECO:0000313" key="3">
    <source>
        <dbReference type="Proteomes" id="UP000325313"/>
    </source>
</evidence>
<dbReference type="EMBL" id="VDEP01000342">
    <property type="protein sequence ID" value="KAA1099149.1"/>
    <property type="molecule type" value="Genomic_DNA"/>
</dbReference>
<name>A0A5B0PH23_PUCGR</name>
<sequence length="103" mass="11674">MSHGNVAVKKRHEYHKEPNESKDRRDGRLYDLASHKFHHTRSKKLNKKGKEGDSFGSPYDNIVALEGTGSGKEKHKLSIITMLIQNRLNSPLLGGLRKLGRTK</sequence>
<comment type="caution">
    <text evidence="2">The sequence shown here is derived from an EMBL/GenBank/DDBJ whole genome shotgun (WGS) entry which is preliminary data.</text>
</comment>
<evidence type="ECO:0000313" key="2">
    <source>
        <dbReference type="EMBL" id="KAA1099149.1"/>
    </source>
</evidence>
<feature type="compositionally biased region" description="Basic residues" evidence="1">
    <location>
        <begin position="35"/>
        <end position="47"/>
    </location>
</feature>
<feature type="region of interest" description="Disordered" evidence="1">
    <location>
        <begin position="1"/>
        <end position="57"/>
    </location>
</feature>
<reference evidence="2 3" key="1">
    <citation type="submission" date="2019-05" db="EMBL/GenBank/DDBJ databases">
        <title>Emergence of the Ug99 lineage of the wheat stem rust pathogen through somatic hybridization.</title>
        <authorList>
            <person name="Li F."/>
            <person name="Upadhyaya N.M."/>
            <person name="Sperschneider J."/>
            <person name="Matny O."/>
            <person name="Nguyen-Phuc H."/>
            <person name="Mago R."/>
            <person name="Raley C."/>
            <person name="Miller M.E."/>
            <person name="Silverstein K.A.T."/>
            <person name="Henningsen E."/>
            <person name="Hirsch C.D."/>
            <person name="Visser B."/>
            <person name="Pretorius Z.A."/>
            <person name="Steffenson B.J."/>
            <person name="Schwessinger B."/>
            <person name="Dodds P.N."/>
            <person name="Figueroa M."/>
        </authorList>
    </citation>
    <scope>NUCLEOTIDE SEQUENCE [LARGE SCALE GENOMIC DNA]</scope>
    <source>
        <strain evidence="2 3">Ug99</strain>
    </source>
</reference>
<feature type="compositionally biased region" description="Basic and acidic residues" evidence="1">
    <location>
        <begin position="14"/>
        <end position="29"/>
    </location>
</feature>
<dbReference type="Proteomes" id="UP000325313">
    <property type="component" value="Unassembled WGS sequence"/>
</dbReference>